<dbReference type="RefSeq" id="WP_003986248.1">
    <property type="nucleotide sequence ID" value="NZ_CP043497.1"/>
</dbReference>
<gene>
    <name evidence="2" type="ORF">SRIMR7_19005</name>
</gene>
<keyword evidence="1" id="KW-0812">Transmembrane</keyword>
<accession>A0ABY3Z2Q7</accession>
<dbReference type="EMBL" id="CP094298">
    <property type="protein sequence ID" value="UNZ04249.1"/>
    <property type="molecule type" value="Genomic_DNA"/>
</dbReference>
<reference evidence="2 3" key="1">
    <citation type="submission" date="2022-03" db="EMBL/GenBank/DDBJ databases">
        <title>Complete genome of Streptomyces rimosus ssp. rimosus R7 (=ATCC 10970).</title>
        <authorList>
            <person name="Beganovic S."/>
            <person name="Ruckert C."/>
            <person name="Busche T."/>
            <person name="Kalinowski J."/>
            <person name="Wittmann C."/>
        </authorList>
    </citation>
    <scope>NUCLEOTIDE SEQUENCE [LARGE SCALE GENOMIC DNA]</scope>
    <source>
        <strain evidence="2 3">R7</strain>
    </source>
</reference>
<sequence>MPDPYRITTAPAPYEATGHLAYPPLPVSEIPPGVEVVTLPGGARTLAYTQPTAPPPVVPVGGGGQPIPVWAKTVALLAPTIGFGVAAAGVGISYAAPGVIAVSHALWAAVAFIAAGGIAACSVVRALRRRVPAHITQNITANGLFGRANGTINNP</sequence>
<protein>
    <recommendedName>
        <fullName evidence="4">Integral membrane protein</fullName>
    </recommendedName>
</protein>
<dbReference type="Proteomes" id="UP000829494">
    <property type="component" value="Chromosome"/>
</dbReference>
<feature type="transmembrane region" description="Helical" evidence="1">
    <location>
        <begin position="74"/>
        <end position="94"/>
    </location>
</feature>
<evidence type="ECO:0008006" key="4">
    <source>
        <dbReference type="Google" id="ProtNLM"/>
    </source>
</evidence>
<keyword evidence="3" id="KW-1185">Reference proteome</keyword>
<evidence type="ECO:0000313" key="2">
    <source>
        <dbReference type="EMBL" id="UNZ04249.1"/>
    </source>
</evidence>
<dbReference type="GeneID" id="66856658"/>
<evidence type="ECO:0000256" key="1">
    <source>
        <dbReference type="SAM" id="Phobius"/>
    </source>
</evidence>
<name>A0ABY3Z2Q7_STRRM</name>
<feature type="transmembrane region" description="Helical" evidence="1">
    <location>
        <begin position="106"/>
        <end position="127"/>
    </location>
</feature>
<keyword evidence="1" id="KW-0472">Membrane</keyword>
<organism evidence="2 3">
    <name type="scientific">Streptomyces rimosus subsp. rimosus</name>
    <dbReference type="NCBI Taxonomy" id="132474"/>
    <lineage>
        <taxon>Bacteria</taxon>
        <taxon>Bacillati</taxon>
        <taxon>Actinomycetota</taxon>
        <taxon>Actinomycetes</taxon>
        <taxon>Kitasatosporales</taxon>
        <taxon>Streptomycetaceae</taxon>
        <taxon>Streptomyces</taxon>
    </lineage>
</organism>
<keyword evidence="1" id="KW-1133">Transmembrane helix</keyword>
<evidence type="ECO:0000313" key="3">
    <source>
        <dbReference type="Proteomes" id="UP000829494"/>
    </source>
</evidence>
<proteinExistence type="predicted"/>